<name>A0A382WC82_9ZZZZ</name>
<gene>
    <name evidence="1" type="ORF">METZ01_LOCUS408839</name>
</gene>
<organism evidence="1">
    <name type="scientific">marine metagenome</name>
    <dbReference type="NCBI Taxonomy" id="408172"/>
    <lineage>
        <taxon>unclassified sequences</taxon>
        <taxon>metagenomes</taxon>
        <taxon>ecological metagenomes</taxon>
    </lineage>
</organism>
<feature type="non-terminal residue" evidence="1">
    <location>
        <position position="34"/>
    </location>
</feature>
<dbReference type="AlphaFoldDB" id="A0A382WC82"/>
<reference evidence="1" key="1">
    <citation type="submission" date="2018-05" db="EMBL/GenBank/DDBJ databases">
        <authorList>
            <person name="Lanie J.A."/>
            <person name="Ng W.-L."/>
            <person name="Kazmierczak K.M."/>
            <person name="Andrzejewski T.M."/>
            <person name="Davidsen T.M."/>
            <person name="Wayne K.J."/>
            <person name="Tettelin H."/>
            <person name="Glass J.I."/>
            <person name="Rusch D."/>
            <person name="Podicherti R."/>
            <person name="Tsui H.-C.T."/>
            <person name="Winkler M.E."/>
        </authorList>
    </citation>
    <scope>NUCLEOTIDE SEQUENCE</scope>
</reference>
<dbReference type="EMBL" id="UINC01158438">
    <property type="protein sequence ID" value="SVD55985.1"/>
    <property type="molecule type" value="Genomic_DNA"/>
</dbReference>
<protein>
    <submittedName>
        <fullName evidence="1">Uncharacterized protein</fullName>
    </submittedName>
</protein>
<evidence type="ECO:0000313" key="1">
    <source>
        <dbReference type="EMBL" id="SVD55985.1"/>
    </source>
</evidence>
<dbReference type="PROSITE" id="PS51257">
    <property type="entry name" value="PROKAR_LIPOPROTEIN"/>
    <property type="match status" value="1"/>
</dbReference>
<accession>A0A382WC82</accession>
<proteinExistence type="predicted"/>
<sequence>MKLIITTIAAVLLVGCGESPNELLLKAVNAGNIE</sequence>